<evidence type="ECO:0000259" key="12">
    <source>
        <dbReference type="PROSITE" id="PS50994"/>
    </source>
</evidence>
<keyword evidence="4" id="KW-0378">Hydrolase</keyword>
<dbReference type="PROSITE" id="PS50994">
    <property type="entry name" value="INTEGRASE"/>
    <property type="match status" value="1"/>
</dbReference>
<keyword evidence="2" id="KW-0479">Metal-binding</keyword>
<accession>A0ABQ5EJE6</accession>
<keyword evidence="8" id="KW-0239">DNA-directed DNA polymerase</keyword>
<dbReference type="InterPro" id="IPR036397">
    <property type="entry name" value="RNaseH_sf"/>
</dbReference>
<dbReference type="InterPro" id="IPR001584">
    <property type="entry name" value="Integrase_cat-core"/>
</dbReference>
<evidence type="ECO:0000313" key="14">
    <source>
        <dbReference type="Proteomes" id="UP001151760"/>
    </source>
</evidence>
<feature type="compositionally biased region" description="Polar residues" evidence="11">
    <location>
        <begin position="772"/>
        <end position="781"/>
    </location>
</feature>
<keyword evidence="7" id="KW-0695">RNA-directed DNA polymerase</keyword>
<evidence type="ECO:0000313" key="13">
    <source>
        <dbReference type="EMBL" id="GJT51028.1"/>
    </source>
</evidence>
<sequence>MMKGSDIGIQEKKAKLFNEWERFTSTDGGSIESYYHHFSKLMNDFKRNKYFPEKIASNLKCLNNLQPEWRRHVTIVHQTKDLHTTDYTQLYDFLKYNQKEVDELRAERLGKPHDPLALVVTSKYPVFHQDQPSLSTYIQQPLPNNNYNPQPSFTMDFMQQPMPNPKDISDPTTTMNMALTLMAKAFKLNYLTPTNNNQRISSNPRNRQIAQPRGYNCMWISHLARNCTARPRRRDAAYLQTQLLITQKEVGIQLQAEEFDFMAAAGDLDEIEEVDANCILMANLQQASSSGTQTDKAPVYESDGLAEVHNYNNCYDNEIFNMFTQEEQYTDLLEPIPEPHLAQQNDNNVISDVPCVEHDGGMVEQCHASDEETRALYDSLYNNLAIEVEKVNSVNRNLKATNAELTTKLARYKNQEKCKQITALNEEISNLNKQLSMEKSNVSSLLEEKKKLKSDFKIREDELLDKQILLENKIKELDNILVKMGSTDFKKQQSFYNGKVLLEKHDPPVVYDSEETLQLAQESQAAKFVRDFKSLANEADESLDKQKTSRSCRILSSFNGLDRTKERFENCIIKKENEYAKLWNDWYKKCEECKYDKISYDKAYNDMHQKIERLQAQLGDLKGKSTSVNTLFAKQSILGKPPFSSKSNLYSVTPFPKSSVLPNVDKTNALSKLVTLNSIPTPQESKVVKDVKVISPGMFRINPSKTSREDKFVPINKVRVSVRTNPTTVSQPHVITKKEVNSDSNGLSSTGVNNTAKTRRPQPRSNTKNDRVTSVSKSSCSKNKEIEVEEHHRNLLLSKKMKHMSSECNNVKLAIQNVKSKVVCAMCKQCLISANHDACVLNYVNDMNSRGKKQKPKVWKPKNVGSNVRLASPKPRKPRTYLRWSPTGRIFDLTGKIIESSNVESHSDCSNGDNACTSNPQEPKSKRFPNSTFSLAGHSNLFMFLGTIRFGNDHVAAILGFGDLQWGNILITRVYFIGGLGHNLFSVRQFCDLDLEPLYLQFASWLELCLPSPLVKASTFTLRHFDTINDLARNDLITGLPKFKYHKEHLCPSCEQGKSKRVSHPPKPVPNSKKRLHLLHMDLCGPMRIASINGKWYVLVIVDDYSRYTWVHFFRSKDDAPEVIKTFLKRITVLLQAPVIIVRTDNGTEFKNQAEAIATACYTQNRSIIHCRFNKTPYELINGRKLDISFLHVFGALCYPKNDREDIRKLGAKGDIGFFIGYSAESYAYIVYNQRTKKIMETMNVTFDELSVMAFK</sequence>
<comment type="caution">
    <text evidence="13">The sequence shown here is derived from an EMBL/GenBank/DDBJ whole genome shotgun (WGS) entry which is preliminary data.</text>
</comment>
<proteinExistence type="predicted"/>
<keyword evidence="14" id="KW-1185">Reference proteome</keyword>
<feature type="compositionally biased region" description="Polar residues" evidence="11">
    <location>
        <begin position="724"/>
        <end position="733"/>
    </location>
</feature>
<organism evidence="13 14">
    <name type="scientific">Tanacetum coccineum</name>
    <dbReference type="NCBI Taxonomy" id="301880"/>
    <lineage>
        <taxon>Eukaryota</taxon>
        <taxon>Viridiplantae</taxon>
        <taxon>Streptophyta</taxon>
        <taxon>Embryophyta</taxon>
        <taxon>Tracheophyta</taxon>
        <taxon>Spermatophyta</taxon>
        <taxon>Magnoliopsida</taxon>
        <taxon>eudicotyledons</taxon>
        <taxon>Gunneridae</taxon>
        <taxon>Pentapetalae</taxon>
        <taxon>asterids</taxon>
        <taxon>campanulids</taxon>
        <taxon>Asterales</taxon>
        <taxon>Asteraceae</taxon>
        <taxon>Asteroideae</taxon>
        <taxon>Anthemideae</taxon>
        <taxon>Anthemidinae</taxon>
        <taxon>Tanacetum</taxon>
    </lineage>
</organism>
<evidence type="ECO:0000256" key="4">
    <source>
        <dbReference type="ARBA" id="ARBA00022801"/>
    </source>
</evidence>
<evidence type="ECO:0000256" key="3">
    <source>
        <dbReference type="ARBA" id="ARBA00022759"/>
    </source>
</evidence>
<reference evidence="13" key="1">
    <citation type="journal article" date="2022" name="Int. J. Mol. Sci.">
        <title>Draft Genome of Tanacetum Coccineum: Genomic Comparison of Closely Related Tanacetum-Family Plants.</title>
        <authorList>
            <person name="Yamashiro T."/>
            <person name="Shiraishi A."/>
            <person name="Nakayama K."/>
            <person name="Satake H."/>
        </authorList>
    </citation>
    <scope>NUCLEOTIDE SEQUENCE</scope>
</reference>
<evidence type="ECO:0000256" key="7">
    <source>
        <dbReference type="ARBA" id="ARBA00022918"/>
    </source>
</evidence>
<dbReference type="InterPro" id="IPR012337">
    <property type="entry name" value="RNaseH-like_sf"/>
</dbReference>
<keyword evidence="8" id="KW-0808">Transferase</keyword>
<gene>
    <name evidence="13" type="ORF">Tco_0977185</name>
</gene>
<keyword evidence="3" id="KW-0255">Endonuclease</keyword>
<dbReference type="EMBL" id="BQNB010016372">
    <property type="protein sequence ID" value="GJT51028.1"/>
    <property type="molecule type" value="Genomic_DNA"/>
</dbReference>
<evidence type="ECO:0000256" key="11">
    <source>
        <dbReference type="SAM" id="MobiDB-lite"/>
    </source>
</evidence>
<dbReference type="Pfam" id="PF00665">
    <property type="entry name" value="rve"/>
    <property type="match status" value="1"/>
</dbReference>
<dbReference type="InterPro" id="IPR057670">
    <property type="entry name" value="SH3_retrovirus"/>
</dbReference>
<dbReference type="Pfam" id="PF25597">
    <property type="entry name" value="SH3_retrovirus"/>
    <property type="match status" value="1"/>
</dbReference>
<feature type="region of interest" description="Disordered" evidence="11">
    <location>
        <begin position="904"/>
        <end position="925"/>
    </location>
</feature>
<feature type="compositionally biased region" description="Polar residues" evidence="11">
    <location>
        <begin position="742"/>
        <end position="756"/>
    </location>
</feature>
<evidence type="ECO:0000256" key="10">
    <source>
        <dbReference type="SAM" id="Coils"/>
    </source>
</evidence>
<dbReference type="SUPFAM" id="SSF53098">
    <property type="entry name" value="Ribonuclease H-like"/>
    <property type="match status" value="1"/>
</dbReference>
<feature type="region of interest" description="Disordered" evidence="11">
    <location>
        <begin position="724"/>
        <end position="784"/>
    </location>
</feature>
<dbReference type="InterPro" id="IPR039537">
    <property type="entry name" value="Retrotran_Ty1/copia-like"/>
</dbReference>
<dbReference type="PANTHER" id="PTHR42648:SF11">
    <property type="entry name" value="TRANSPOSON TY4-P GAG-POL POLYPROTEIN"/>
    <property type="match status" value="1"/>
</dbReference>
<name>A0ABQ5EJE6_9ASTR</name>
<keyword evidence="6" id="KW-0229">DNA integration</keyword>
<evidence type="ECO:0000256" key="9">
    <source>
        <dbReference type="ARBA" id="ARBA00023172"/>
    </source>
</evidence>
<keyword evidence="1" id="KW-0540">Nuclease</keyword>
<keyword evidence="8" id="KW-0548">Nucleotidyltransferase</keyword>
<evidence type="ECO:0000256" key="5">
    <source>
        <dbReference type="ARBA" id="ARBA00022842"/>
    </source>
</evidence>
<evidence type="ECO:0000256" key="8">
    <source>
        <dbReference type="ARBA" id="ARBA00022932"/>
    </source>
</evidence>
<keyword evidence="5" id="KW-0460">Magnesium</keyword>
<dbReference type="Proteomes" id="UP001151760">
    <property type="component" value="Unassembled WGS sequence"/>
</dbReference>
<evidence type="ECO:0000256" key="6">
    <source>
        <dbReference type="ARBA" id="ARBA00022908"/>
    </source>
</evidence>
<protein>
    <submittedName>
        <fullName evidence="13">Retrovirus-related pol polyprotein from transposon TNT 1-94</fullName>
    </submittedName>
</protein>
<reference evidence="13" key="2">
    <citation type="submission" date="2022-01" db="EMBL/GenBank/DDBJ databases">
        <authorList>
            <person name="Yamashiro T."/>
            <person name="Shiraishi A."/>
            <person name="Satake H."/>
            <person name="Nakayama K."/>
        </authorList>
    </citation>
    <scope>NUCLEOTIDE SEQUENCE</scope>
</reference>
<evidence type="ECO:0000256" key="1">
    <source>
        <dbReference type="ARBA" id="ARBA00022722"/>
    </source>
</evidence>
<dbReference type="Gene3D" id="3.30.420.10">
    <property type="entry name" value="Ribonuclease H-like superfamily/Ribonuclease H"/>
    <property type="match status" value="1"/>
</dbReference>
<feature type="coiled-coil region" evidence="10">
    <location>
        <begin position="388"/>
        <end position="448"/>
    </location>
</feature>
<feature type="domain" description="Integrase catalytic" evidence="12">
    <location>
        <begin position="1064"/>
        <end position="1170"/>
    </location>
</feature>
<keyword evidence="10" id="KW-0175">Coiled coil</keyword>
<keyword evidence="9" id="KW-0233">DNA recombination</keyword>
<dbReference type="PANTHER" id="PTHR42648">
    <property type="entry name" value="TRANSPOSASE, PUTATIVE-RELATED"/>
    <property type="match status" value="1"/>
</dbReference>
<evidence type="ECO:0000256" key="2">
    <source>
        <dbReference type="ARBA" id="ARBA00022723"/>
    </source>
</evidence>